<gene>
    <name evidence="1" type="ORF">GCM10023183_08550</name>
</gene>
<dbReference type="RefSeq" id="WP_345162685.1">
    <property type="nucleotide sequence ID" value="NZ_BAABGX010000001.1"/>
</dbReference>
<sequence>MALILLKTDCFPQGEAFVPTHIYWDTETLQTISFQDPESPTCSPYDRPIGEVIDAVCIANTTTRRVYTYAGEGLVSYTDTPDSPFCGYVPPCNLRITGVDIASPDPIGSATGTGQVLTTGADGLIEYSLDGLTWQDSDTFTGLAKGEYTAYAREKDNTACQASFLFEIIEGLALRHFKDFDDLDSVPVSLKLYQRGYTGAPEEFNCLVPSITLSYADADKDKFAGVLGSQLSLSIYSTLFQYRHLYEGDERTYRLELHRDGQLMNVFWLLMDGYRESLAGGTNQISIVATDGLGALKGVPYPLPLETQYGTFLEVVQTCLNELEYQLPLYIGLSLYTDGMVAEEAILNGEATPAYNVLGQAQILLEALRTDKGEALDCHAVLEAICAVFGARLSQSMGAWHFQRIAEQVKDLPLVRVEGGTHTFVSRETPVTILPTGNTLPFFLSGASLETGPVYKEQKVEFDFGGVANLIKYPPVPDSSWNENDTLKGWTFTAPYKRILEGKDKNLLQVDNYVPSPTGAGYARAPRFEVFGTPESHRLRFWYRPVFNEGTVLDPDGAVNSYPRIYLTVKLNESYWLDNYTGSLNTVWQPAETLSFVVCQPQGADDKGWLMGELDFGTVPESGMVEVTFFQIVGNAYAPLGFQLRGVEVISGFGSGFIGESPVVTNELVLTGENAGKLTYKPEVKNVLFGDTLNLLRNTYAHYHGTILVNGEQPYDGWTELNGTEDKPLLAFLLRDILDQYKPNDLKAPPRILTGTLRGLIPMHRTALHVHLEGYAFQMQSLEYNLRDAQASVKLIEIGYTDPESLVTREYEHNEYNAAEYN</sequence>
<name>A0ABP8FB04_9BACT</name>
<evidence type="ECO:0008006" key="3">
    <source>
        <dbReference type="Google" id="ProtNLM"/>
    </source>
</evidence>
<evidence type="ECO:0000313" key="1">
    <source>
        <dbReference type="EMBL" id="GAA4299380.1"/>
    </source>
</evidence>
<dbReference type="EMBL" id="BAABGX010000001">
    <property type="protein sequence ID" value="GAA4299380.1"/>
    <property type="molecule type" value="Genomic_DNA"/>
</dbReference>
<organism evidence="1 2">
    <name type="scientific">Nibribacter koreensis</name>
    <dbReference type="NCBI Taxonomy" id="1084519"/>
    <lineage>
        <taxon>Bacteria</taxon>
        <taxon>Pseudomonadati</taxon>
        <taxon>Bacteroidota</taxon>
        <taxon>Cytophagia</taxon>
        <taxon>Cytophagales</taxon>
        <taxon>Hymenobacteraceae</taxon>
        <taxon>Nibribacter</taxon>
    </lineage>
</organism>
<dbReference type="Proteomes" id="UP001501844">
    <property type="component" value="Unassembled WGS sequence"/>
</dbReference>
<proteinExistence type="predicted"/>
<reference evidence="2" key="1">
    <citation type="journal article" date="2019" name="Int. J. Syst. Evol. Microbiol.">
        <title>The Global Catalogue of Microorganisms (GCM) 10K type strain sequencing project: providing services to taxonomists for standard genome sequencing and annotation.</title>
        <authorList>
            <consortium name="The Broad Institute Genomics Platform"/>
            <consortium name="The Broad Institute Genome Sequencing Center for Infectious Disease"/>
            <person name="Wu L."/>
            <person name="Ma J."/>
        </authorList>
    </citation>
    <scope>NUCLEOTIDE SEQUENCE [LARGE SCALE GENOMIC DNA]</scope>
    <source>
        <strain evidence="2">JCM 17917</strain>
    </source>
</reference>
<comment type="caution">
    <text evidence="1">The sequence shown here is derived from an EMBL/GenBank/DDBJ whole genome shotgun (WGS) entry which is preliminary data.</text>
</comment>
<protein>
    <recommendedName>
        <fullName evidence="3">SprB repeat-containing protein</fullName>
    </recommendedName>
</protein>
<evidence type="ECO:0000313" key="2">
    <source>
        <dbReference type="Proteomes" id="UP001501844"/>
    </source>
</evidence>
<keyword evidence="2" id="KW-1185">Reference proteome</keyword>
<accession>A0ABP8FB04</accession>